<evidence type="ECO:0000313" key="4">
    <source>
        <dbReference type="Proteomes" id="UP001055167"/>
    </source>
</evidence>
<evidence type="ECO:0000259" key="2">
    <source>
        <dbReference type="SMART" id="SM00867"/>
    </source>
</evidence>
<dbReference type="RefSeq" id="WP_128566269.1">
    <property type="nucleotide sequence ID" value="NZ_BPQH01000012.1"/>
</dbReference>
<organism evidence="3 4">
    <name type="scientific">Methylobacterium crusticola</name>
    <dbReference type="NCBI Taxonomy" id="1697972"/>
    <lineage>
        <taxon>Bacteria</taxon>
        <taxon>Pseudomonadati</taxon>
        <taxon>Pseudomonadota</taxon>
        <taxon>Alphaproteobacteria</taxon>
        <taxon>Hyphomicrobiales</taxon>
        <taxon>Methylobacteriaceae</taxon>
        <taxon>Methylobacterium</taxon>
    </lineage>
</organism>
<dbReference type="SMART" id="SM00867">
    <property type="entry name" value="YceI"/>
    <property type="match status" value="1"/>
</dbReference>
<proteinExistence type="predicted"/>
<evidence type="ECO:0000256" key="1">
    <source>
        <dbReference type="SAM" id="SignalP"/>
    </source>
</evidence>
<comment type="caution">
    <text evidence="3">The sequence shown here is derived from an EMBL/GenBank/DDBJ whole genome shotgun (WGS) entry which is preliminary data.</text>
</comment>
<accession>A0ABQ4R0L7</accession>
<dbReference type="SUPFAM" id="SSF101874">
    <property type="entry name" value="YceI-like"/>
    <property type="match status" value="1"/>
</dbReference>
<reference evidence="3" key="1">
    <citation type="journal article" date="2021" name="Front. Microbiol.">
        <title>Comprehensive Comparative Genomics and Phenotyping of Methylobacterium Species.</title>
        <authorList>
            <person name="Alessa O."/>
            <person name="Ogura Y."/>
            <person name="Fujitani Y."/>
            <person name="Takami H."/>
            <person name="Hayashi T."/>
            <person name="Sahin N."/>
            <person name="Tani A."/>
        </authorList>
    </citation>
    <scope>NUCLEOTIDE SEQUENCE</scope>
    <source>
        <strain evidence="3">KCTC 52305</strain>
    </source>
</reference>
<dbReference type="Gene3D" id="2.40.128.110">
    <property type="entry name" value="Lipid/polyisoprenoid-binding, YceI-like"/>
    <property type="match status" value="1"/>
</dbReference>
<evidence type="ECO:0000313" key="3">
    <source>
        <dbReference type="EMBL" id="GJD51148.1"/>
    </source>
</evidence>
<feature type="signal peptide" evidence="1">
    <location>
        <begin position="1"/>
        <end position="20"/>
    </location>
</feature>
<feature type="domain" description="Lipid/polyisoprenoid-binding YceI-like" evidence="2">
    <location>
        <begin position="40"/>
        <end position="204"/>
    </location>
</feature>
<keyword evidence="4" id="KW-1185">Reference proteome</keyword>
<sequence>MQRATALAWLCLALAPPASAQEAAPPTAPVTDPTQVRPGRYVLDPAHGRITWSLSHFGYSTYYGQITGVAAALDLDPRTPAQSRVTARIGAEGFDALDAELNRTLRGPDFLDAVRFPAATFASRVVEPTGPTTARIQGDLDLRGVTRPVVVDATFTQAGLHPLDRRYTVGFEGRAVLRRSEFGLGAFLPALGDEVTLRIEGEFKAEAP</sequence>
<dbReference type="InterPro" id="IPR007372">
    <property type="entry name" value="Lipid/polyisoprenoid-bd_YceI"/>
</dbReference>
<dbReference type="Pfam" id="PF04264">
    <property type="entry name" value="YceI"/>
    <property type="match status" value="1"/>
</dbReference>
<dbReference type="InterPro" id="IPR036761">
    <property type="entry name" value="TTHA0802/YceI-like_sf"/>
</dbReference>
<dbReference type="EMBL" id="BPQH01000012">
    <property type="protein sequence ID" value="GJD51148.1"/>
    <property type="molecule type" value="Genomic_DNA"/>
</dbReference>
<feature type="chain" id="PRO_5047403919" evidence="1">
    <location>
        <begin position="21"/>
        <end position="208"/>
    </location>
</feature>
<dbReference type="Proteomes" id="UP001055167">
    <property type="component" value="Unassembled WGS sequence"/>
</dbReference>
<protein>
    <submittedName>
        <fullName evidence="3">Protein YceI</fullName>
    </submittedName>
</protein>
<gene>
    <name evidence="3" type="primary">yceI_3</name>
    <name evidence="3" type="ORF">OPKNFCMD_3900</name>
</gene>
<name>A0ABQ4R0L7_9HYPH</name>
<dbReference type="PANTHER" id="PTHR34406">
    <property type="entry name" value="PROTEIN YCEI"/>
    <property type="match status" value="1"/>
</dbReference>
<keyword evidence="1" id="KW-0732">Signal</keyword>
<reference evidence="3" key="2">
    <citation type="submission" date="2021-08" db="EMBL/GenBank/DDBJ databases">
        <authorList>
            <person name="Tani A."/>
            <person name="Ola A."/>
            <person name="Ogura Y."/>
            <person name="Katsura K."/>
            <person name="Hayashi T."/>
        </authorList>
    </citation>
    <scope>NUCLEOTIDE SEQUENCE</scope>
    <source>
        <strain evidence="3">KCTC 52305</strain>
    </source>
</reference>
<dbReference type="PANTHER" id="PTHR34406:SF1">
    <property type="entry name" value="PROTEIN YCEI"/>
    <property type="match status" value="1"/>
</dbReference>